<keyword evidence="2" id="KW-1185">Reference proteome</keyword>
<comment type="caution">
    <text evidence="1">The sequence shown here is derived from an EMBL/GenBank/DDBJ whole genome shotgun (WGS) entry which is preliminary data.</text>
</comment>
<dbReference type="Proteomes" id="UP000887458">
    <property type="component" value="Unassembled WGS sequence"/>
</dbReference>
<sequence>MQIMTNLITLLNSPRTITSGTRNLVLSNMGNCFSLWKRSTIIGILSGSTFRTQSQMTFYIN</sequence>
<organism evidence="1 2">
    <name type="scientific">Dermatophagoides pteronyssinus</name>
    <name type="common">European house dust mite</name>
    <dbReference type="NCBI Taxonomy" id="6956"/>
    <lineage>
        <taxon>Eukaryota</taxon>
        <taxon>Metazoa</taxon>
        <taxon>Ecdysozoa</taxon>
        <taxon>Arthropoda</taxon>
        <taxon>Chelicerata</taxon>
        <taxon>Arachnida</taxon>
        <taxon>Acari</taxon>
        <taxon>Acariformes</taxon>
        <taxon>Sarcoptiformes</taxon>
        <taxon>Astigmata</taxon>
        <taxon>Psoroptidia</taxon>
        <taxon>Analgoidea</taxon>
        <taxon>Pyroglyphidae</taxon>
        <taxon>Dermatophagoidinae</taxon>
        <taxon>Dermatophagoides</taxon>
    </lineage>
</organism>
<name>A0ABQ8J9Q9_DERPT</name>
<proteinExistence type="predicted"/>
<reference evidence="1 2" key="2">
    <citation type="journal article" date="2022" name="Mol. Biol. Evol.">
        <title>Comparative Genomics Reveals Insights into the Divergent Evolution of Astigmatic Mites and Household Pest Adaptations.</title>
        <authorList>
            <person name="Xiong Q."/>
            <person name="Wan A.T."/>
            <person name="Liu X."/>
            <person name="Fung C.S."/>
            <person name="Xiao X."/>
            <person name="Malainual N."/>
            <person name="Hou J."/>
            <person name="Wang L."/>
            <person name="Wang M."/>
            <person name="Yang K.Y."/>
            <person name="Cui Y."/>
            <person name="Leung E.L."/>
            <person name="Nong W."/>
            <person name="Shin S.K."/>
            <person name="Au S.W."/>
            <person name="Jeong K.Y."/>
            <person name="Chew F.T."/>
            <person name="Hui J.H."/>
            <person name="Leung T.F."/>
            <person name="Tungtrongchitr A."/>
            <person name="Zhong N."/>
            <person name="Liu Z."/>
            <person name="Tsui S.K."/>
        </authorList>
    </citation>
    <scope>NUCLEOTIDE SEQUENCE [LARGE SCALE GENOMIC DNA]</scope>
    <source>
        <strain evidence="1">Derp</strain>
    </source>
</reference>
<protein>
    <submittedName>
        <fullName evidence="1">Uncharacterized protein</fullName>
    </submittedName>
</protein>
<dbReference type="EMBL" id="NJHN03000060">
    <property type="protein sequence ID" value="KAH9419175.1"/>
    <property type="molecule type" value="Genomic_DNA"/>
</dbReference>
<gene>
    <name evidence="1" type="ORF">DERP_005679</name>
</gene>
<evidence type="ECO:0000313" key="1">
    <source>
        <dbReference type="EMBL" id="KAH9419175.1"/>
    </source>
</evidence>
<reference evidence="1 2" key="1">
    <citation type="journal article" date="2018" name="J. Allergy Clin. Immunol.">
        <title>High-quality assembly of Dermatophagoides pteronyssinus genome and transcriptome reveals a wide range of novel allergens.</title>
        <authorList>
            <person name="Liu X.Y."/>
            <person name="Yang K.Y."/>
            <person name="Wang M.Q."/>
            <person name="Kwok J.S."/>
            <person name="Zeng X."/>
            <person name="Yang Z."/>
            <person name="Xiao X.J."/>
            <person name="Lau C.P."/>
            <person name="Li Y."/>
            <person name="Huang Z.M."/>
            <person name="Ba J.G."/>
            <person name="Yim A.K."/>
            <person name="Ouyang C.Y."/>
            <person name="Ngai S.M."/>
            <person name="Chan T.F."/>
            <person name="Leung E.L."/>
            <person name="Liu L."/>
            <person name="Liu Z.G."/>
            <person name="Tsui S.K."/>
        </authorList>
    </citation>
    <scope>NUCLEOTIDE SEQUENCE [LARGE SCALE GENOMIC DNA]</scope>
    <source>
        <strain evidence="1">Derp</strain>
    </source>
</reference>
<evidence type="ECO:0000313" key="2">
    <source>
        <dbReference type="Proteomes" id="UP000887458"/>
    </source>
</evidence>
<accession>A0ABQ8J9Q9</accession>